<keyword evidence="3" id="KW-0813">Transport</keyword>
<dbReference type="SUPFAM" id="SSF161070">
    <property type="entry name" value="SNF-like"/>
    <property type="match status" value="1"/>
</dbReference>
<evidence type="ECO:0000313" key="10">
    <source>
        <dbReference type="Proteomes" id="UP000015102"/>
    </source>
</evidence>
<name>T1GVX0_MEGSC</name>
<keyword evidence="10" id="KW-1185">Reference proteome</keyword>
<evidence type="ECO:0000256" key="5">
    <source>
        <dbReference type="ARBA" id="ARBA00022847"/>
    </source>
</evidence>
<dbReference type="STRING" id="36166.T1GVX0"/>
<dbReference type="PANTHER" id="PTHR11616">
    <property type="entry name" value="SODIUM/CHLORIDE DEPENDENT TRANSPORTER"/>
    <property type="match status" value="1"/>
</dbReference>
<dbReference type="EMBL" id="CAQQ02052009">
    <property type="status" value="NOT_ANNOTATED_CDS"/>
    <property type="molecule type" value="Genomic_DNA"/>
</dbReference>
<evidence type="ECO:0000256" key="7">
    <source>
        <dbReference type="ARBA" id="ARBA00023136"/>
    </source>
</evidence>
<protein>
    <recommendedName>
        <fullName evidence="11">Transporter</fullName>
    </recommendedName>
</protein>
<dbReference type="InterPro" id="IPR000175">
    <property type="entry name" value="Na/ntran_symport"/>
</dbReference>
<dbReference type="OMA" id="QFICPLA"/>
<sequence>MCFAHGAGSYIFQLMDSFAGNFPLLIIALFECISISYVYGVRRFSDDIELMTGSRPSVYWMFCWKYLSPVAMITILLASFYQLLTDGSRYPAWNPVLGATELKEWPSWCVVAAFCLILGAILWIPIVAICR</sequence>
<dbReference type="GO" id="GO:0015293">
    <property type="term" value="F:symporter activity"/>
    <property type="evidence" value="ECO:0007669"/>
    <property type="project" value="UniProtKB-KW"/>
</dbReference>
<evidence type="ECO:0000256" key="6">
    <source>
        <dbReference type="ARBA" id="ARBA00022989"/>
    </source>
</evidence>
<dbReference type="GO" id="GO:0035725">
    <property type="term" value="P:sodium ion transmembrane transport"/>
    <property type="evidence" value="ECO:0007669"/>
    <property type="project" value="TreeGrafter"/>
</dbReference>
<evidence type="ECO:0008006" key="11">
    <source>
        <dbReference type="Google" id="ProtNLM"/>
    </source>
</evidence>
<dbReference type="PROSITE" id="PS50267">
    <property type="entry name" value="NA_NEUROTRAN_SYMP_3"/>
    <property type="match status" value="1"/>
</dbReference>
<dbReference type="PANTHER" id="PTHR11616:SF182">
    <property type="entry name" value="TRANSPORTER"/>
    <property type="match status" value="1"/>
</dbReference>
<comment type="similarity">
    <text evidence="2">Belongs to the sodium:neurotransmitter symporter (SNF) (TC 2.A.22) family.</text>
</comment>
<evidence type="ECO:0000256" key="8">
    <source>
        <dbReference type="SAM" id="Phobius"/>
    </source>
</evidence>
<dbReference type="Pfam" id="PF00209">
    <property type="entry name" value="SNF"/>
    <property type="match status" value="1"/>
</dbReference>
<comment type="subcellular location">
    <subcellularLocation>
        <location evidence="1">Membrane</location>
        <topology evidence="1">Multi-pass membrane protein</topology>
    </subcellularLocation>
</comment>
<evidence type="ECO:0000313" key="9">
    <source>
        <dbReference type="EnsemblMetazoa" id="MESCA007938-PA"/>
    </source>
</evidence>
<organism evidence="9 10">
    <name type="scientific">Megaselia scalaris</name>
    <name type="common">Humpbacked fly</name>
    <name type="synonym">Phora scalaris</name>
    <dbReference type="NCBI Taxonomy" id="36166"/>
    <lineage>
        <taxon>Eukaryota</taxon>
        <taxon>Metazoa</taxon>
        <taxon>Ecdysozoa</taxon>
        <taxon>Arthropoda</taxon>
        <taxon>Hexapoda</taxon>
        <taxon>Insecta</taxon>
        <taxon>Pterygota</taxon>
        <taxon>Neoptera</taxon>
        <taxon>Endopterygota</taxon>
        <taxon>Diptera</taxon>
        <taxon>Brachycera</taxon>
        <taxon>Muscomorpha</taxon>
        <taxon>Platypezoidea</taxon>
        <taxon>Phoridae</taxon>
        <taxon>Megaseliini</taxon>
        <taxon>Megaselia</taxon>
    </lineage>
</organism>
<dbReference type="InterPro" id="IPR037272">
    <property type="entry name" value="SNS_sf"/>
</dbReference>
<dbReference type="HOGENOM" id="CLU_1929962_0_0_1"/>
<evidence type="ECO:0000256" key="1">
    <source>
        <dbReference type="ARBA" id="ARBA00004141"/>
    </source>
</evidence>
<keyword evidence="4 8" id="KW-0812">Transmembrane</keyword>
<keyword evidence="5" id="KW-0769">Symport</keyword>
<dbReference type="EnsemblMetazoa" id="MESCA007938-RA">
    <property type="protein sequence ID" value="MESCA007938-PA"/>
    <property type="gene ID" value="MESCA007938"/>
</dbReference>
<evidence type="ECO:0000256" key="4">
    <source>
        <dbReference type="ARBA" id="ARBA00022692"/>
    </source>
</evidence>
<dbReference type="GO" id="GO:0005886">
    <property type="term" value="C:plasma membrane"/>
    <property type="evidence" value="ECO:0007669"/>
    <property type="project" value="TreeGrafter"/>
</dbReference>
<accession>T1GVX0</accession>
<feature type="transmembrane region" description="Helical" evidence="8">
    <location>
        <begin position="22"/>
        <end position="41"/>
    </location>
</feature>
<dbReference type="AlphaFoldDB" id="T1GVX0"/>
<dbReference type="Proteomes" id="UP000015102">
    <property type="component" value="Unassembled WGS sequence"/>
</dbReference>
<dbReference type="GO" id="GO:0006865">
    <property type="term" value="P:amino acid transport"/>
    <property type="evidence" value="ECO:0007669"/>
    <property type="project" value="TreeGrafter"/>
</dbReference>
<feature type="transmembrane region" description="Helical" evidence="8">
    <location>
        <begin position="62"/>
        <end position="85"/>
    </location>
</feature>
<reference evidence="10" key="1">
    <citation type="submission" date="2013-02" db="EMBL/GenBank/DDBJ databases">
        <authorList>
            <person name="Hughes D."/>
        </authorList>
    </citation>
    <scope>NUCLEOTIDE SEQUENCE</scope>
    <source>
        <strain>Durham</strain>
        <strain evidence="10">NC isolate 2 -- Noor lab</strain>
    </source>
</reference>
<reference evidence="9" key="2">
    <citation type="submission" date="2015-06" db="UniProtKB">
        <authorList>
            <consortium name="EnsemblMetazoa"/>
        </authorList>
    </citation>
    <scope>IDENTIFICATION</scope>
</reference>
<dbReference type="PRINTS" id="PR00176">
    <property type="entry name" value="NANEUSMPORT"/>
</dbReference>
<keyword evidence="6 8" id="KW-1133">Transmembrane helix</keyword>
<evidence type="ECO:0000256" key="2">
    <source>
        <dbReference type="ARBA" id="ARBA00006459"/>
    </source>
</evidence>
<proteinExistence type="inferred from homology"/>
<evidence type="ECO:0000256" key="3">
    <source>
        <dbReference type="ARBA" id="ARBA00022448"/>
    </source>
</evidence>
<keyword evidence="7 8" id="KW-0472">Membrane</keyword>
<feature type="transmembrane region" description="Helical" evidence="8">
    <location>
        <begin position="105"/>
        <end position="130"/>
    </location>
</feature>